<dbReference type="Pfam" id="PF04083">
    <property type="entry name" value="Abhydro_lipase"/>
    <property type="match status" value="1"/>
</dbReference>
<dbReference type="InterPro" id="IPR029058">
    <property type="entry name" value="AB_hydrolase_fold"/>
</dbReference>
<proteinExistence type="predicted"/>
<protein>
    <recommendedName>
        <fullName evidence="2">Partial AB-hydrolase lipase domain-containing protein</fullName>
    </recommendedName>
</protein>
<comment type="caution">
    <text evidence="3">The sequence shown here is derived from an EMBL/GenBank/DDBJ whole genome shotgun (WGS) entry which is preliminary data.</text>
</comment>
<dbReference type="Proteomes" id="UP001333110">
    <property type="component" value="Unassembled WGS sequence"/>
</dbReference>
<evidence type="ECO:0000313" key="3">
    <source>
        <dbReference type="EMBL" id="KAK4821210.1"/>
    </source>
</evidence>
<dbReference type="AlphaFoldDB" id="A0AAN7RYE7"/>
<dbReference type="InterPro" id="IPR006693">
    <property type="entry name" value="AB_hydrolase_lipase"/>
</dbReference>
<sequence>MLATTGNATRDLSLELQPKGFRVEMGISSSPRGEIFHYHGYPYDEHEVVTDDGYYLTMQRIPHGRDNPRSMSTSHEAEAQGSSMFCPHKCLKKCQSPLSSCSMAWHWREATGLPTCPTAAWASSSPMLATTSGSETDEGTAGYEITKSVTFTTRNTQLTGSVPLTVTPSASVDKLTPPRSHRGARTCQIPHPLSK</sequence>
<dbReference type="EMBL" id="JAUNZN010000005">
    <property type="protein sequence ID" value="KAK4821210.1"/>
    <property type="molecule type" value="Genomic_DNA"/>
</dbReference>
<evidence type="ECO:0000259" key="2">
    <source>
        <dbReference type="Pfam" id="PF04083"/>
    </source>
</evidence>
<evidence type="ECO:0000256" key="1">
    <source>
        <dbReference type="SAM" id="MobiDB-lite"/>
    </source>
</evidence>
<feature type="domain" description="Partial AB-hydrolase lipase" evidence="2">
    <location>
        <begin position="34"/>
        <end position="74"/>
    </location>
</feature>
<keyword evidence="4" id="KW-1185">Reference proteome</keyword>
<dbReference type="GO" id="GO:0006629">
    <property type="term" value="P:lipid metabolic process"/>
    <property type="evidence" value="ECO:0007669"/>
    <property type="project" value="InterPro"/>
</dbReference>
<accession>A0AAN7RYE7</accession>
<feature type="region of interest" description="Disordered" evidence="1">
    <location>
        <begin position="162"/>
        <end position="195"/>
    </location>
</feature>
<evidence type="ECO:0000313" key="4">
    <source>
        <dbReference type="Proteomes" id="UP001333110"/>
    </source>
</evidence>
<organism evidence="3 4">
    <name type="scientific">Mycteria americana</name>
    <name type="common">Wood stork</name>
    <dbReference type="NCBI Taxonomy" id="33587"/>
    <lineage>
        <taxon>Eukaryota</taxon>
        <taxon>Metazoa</taxon>
        <taxon>Chordata</taxon>
        <taxon>Craniata</taxon>
        <taxon>Vertebrata</taxon>
        <taxon>Euteleostomi</taxon>
        <taxon>Archelosauria</taxon>
        <taxon>Archosauria</taxon>
        <taxon>Dinosauria</taxon>
        <taxon>Saurischia</taxon>
        <taxon>Theropoda</taxon>
        <taxon>Coelurosauria</taxon>
        <taxon>Aves</taxon>
        <taxon>Neognathae</taxon>
        <taxon>Neoaves</taxon>
        <taxon>Aequornithes</taxon>
        <taxon>Ciconiiformes</taxon>
        <taxon>Ciconiidae</taxon>
        <taxon>Mycteria</taxon>
    </lineage>
</organism>
<reference evidence="3 4" key="1">
    <citation type="journal article" date="2023" name="J. Hered.">
        <title>Chromosome-level genome of the wood stork (Mycteria americana) provides insight into avian chromosome evolution.</title>
        <authorList>
            <person name="Flamio R. Jr."/>
            <person name="Ramstad K.M."/>
        </authorList>
    </citation>
    <scope>NUCLEOTIDE SEQUENCE [LARGE SCALE GENOMIC DNA]</scope>
    <source>
        <strain evidence="3">JAX WOST 10</strain>
    </source>
</reference>
<name>A0AAN7RYE7_MYCAM</name>
<gene>
    <name evidence="3" type="ORF">QYF61_015778</name>
</gene>
<dbReference type="Gene3D" id="3.40.50.1820">
    <property type="entry name" value="alpha/beta hydrolase"/>
    <property type="match status" value="1"/>
</dbReference>